<dbReference type="GO" id="GO:0006952">
    <property type="term" value="P:defense response"/>
    <property type="evidence" value="ECO:0007669"/>
    <property type="project" value="InterPro"/>
</dbReference>
<dbReference type="InterPro" id="IPR039809">
    <property type="entry name" value="Chemokine_b/g/d"/>
</dbReference>
<reference evidence="8" key="1">
    <citation type="journal article" date="2023" name="Science">
        <title>Genome structures resolve the early diversification of teleost fishes.</title>
        <authorList>
            <person name="Parey E."/>
            <person name="Louis A."/>
            <person name="Montfort J."/>
            <person name="Bouchez O."/>
            <person name="Roques C."/>
            <person name="Iampietro C."/>
            <person name="Lluch J."/>
            <person name="Castinel A."/>
            <person name="Donnadieu C."/>
            <person name="Desvignes T."/>
            <person name="Floi Bucao C."/>
            <person name="Jouanno E."/>
            <person name="Wen M."/>
            <person name="Mejri S."/>
            <person name="Dirks R."/>
            <person name="Jansen H."/>
            <person name="Henkel C."/>
            <person name="Chen W.J."/>
            <person name="Zahm M."/>
            <person name="Cabau C."/>
            <person name="Klopp C."/>
            <person name="Thompson A.W."/>
            <person name="Robinson-Rechavi M."/>
            <person name="Braasch I."/>
            <person name="Lecointre G."/>
            <person name="Bobe J."/>
            <person name="Postlethwait J.H."/>
            <person name="Berthelot C."/>
            <person name="Roest Crollius H."/>
            <person name="Guiguen Y."/>
        </authorList>
    </citation>
    <scope>NUCLEOTIDE SEQUENCE</scope>
    <source>
        <strain evidence="8">Concon-B</strain>
    </source>
</reference>
<evidence type="ECO:0000256" key="2">
    <source>
        <dbReference type="ARBA" id="ARBA00010665"/>
    </source>
</evidence>
<dbReference type="Gene3D" id="2.40.50.40">
    <property type="match status" value="1"/>
</dbReference>
<dbReference type="SMART" id="SM00199">
    <property type="entry name" value="SCY"/>
    <property type="match status" value="1"/>
</dbReference>
<proteinExistence type="inferred from homology"/>
<dbReference type="InterPro" id="IPR001811">
    <property type="entry name" value="Chemokine_IL8-like_dom"/>
</dbReference>
<protein>
    <recommendedName>
        <fullName evidence="7">Chemokine interleukin-8-like domain-containing protein</fullName>
    </recommendedName>
</protein>
<dbReference type="PANTHER" id="PTHR12015">
    <property type="entry name" value="SMALL INDUCIBLE CYTOKINE A"/>
    <property type="match status" value="1"/>
</dbReference>
<evidence type="ECO:0000313" key="9">
    <source>
        <dbReference type="Proteomes" id="UP001152803"/>
    </source>
</evidence>
<keyword evidence="6" id="KW-0732">Signal</keyword>
<feature type="signal peptide" evidence="6">
    <location>
        <begin position="1"/>
        <end position="18"/>
    </location>
</feature>
<dbReference type="GO" id="GO:0005615">
    <property type="term" value="C:extracellular space"/>
    <property type="evidence" value="ECO:0007669"/>
    <property type="project" value="UniProtKB-KW"/>
</dbReference>
<dbReference type="Pfam" id="PF00048">
    <property type="entry name" value="IL8"/>
    <property type="match status" value="1"/>
</dbReference>
<keyword evidence="4" id="KW-0964">Secreted</keyword>
<dbReference type="PRINTS" id="PR00437">
    <property type="entry name" value="SMALLCYTKCXC"/>
</dbReference>
<dbReference type="EMBL" id="JAFJMO010000003">
    <property type="protein sequence ID" value="KAJ8281568.1"/>
    <property type="molecule type" value="Genomic_DNA"/>
</dbReference>
<dbReference type="InterPro" id="IPR036048">
    <property type="entry name" value="Interleukin_8-like_sf"/>
</dbReference>
<evidence type="ECO:0000256" key="3">
    <source>
        <dbReference type="ARBA" id="ARBA00022514"/>
    </source>
</evidence>
<gene>
    <name evidence="8" type="ORF">COCON_G00040870</name>
</gene>
<evidence type="ECO:0000256" key="1">
    <source>
        <dbReference type="ARBA" id="ARBA00004613"/>
    </source>
</evidence>
<evidence type="ECO:0000256" key="6">
    <source>
        <dbReference type="SAM" id="SignalP"/>
    </source>
</evidence>
<sequence length="107" mass="11998">MIARLLLVLALIASLASAAPERSRGQCTCFRTRNRFGPTWAIQDMQIYPPSKFCKNIEIVVHLQNGVQYCLDPKAKKVQEIIQKLQNRDSAPTVSPEDSSTDLWAPV</sequence>
<evidence type="ECO:0000313" key="8">
    <source>
        <dbReference type="EMBL" id="KAJ8281568.1"/>
    </source>
</evidence>
<accession>A0A9Q1DTJ4</accession>
<dbReference type="GO" id="GO:0008009">
    <property type="term" value="F:chemokine activity"/>
    <property type="evidence" value="ECO:0007669"/>
    <property type="project" value="InterPro"/>
</dbReference>
<dbReference type="SUPFAM" id="SSF54117">
    <property type="entry name" value="Interleukin 8-like chemokines"/>
    <property type="match status" value="1"/>
</dbReference>
<dbReference type="Proteomes" id="UP001152803">
    <property type="component" value="Unassembled WGS sequence"/>
</dbReference>
<name>A0A9Q1DTJ4_CONCO</name>
<evidence type="ECO:0000259" key="7">
    <source>
        <dbReference type="SMART" id="SM00199"/>
    </source>
</evidence>
<dbReference type="GO" id="GO:0006955">
    <property type="term" value="P:immune response"/>
    <property type="evidence" value="ECO:0007669"/>
    <property type="project" value="InterPro"/>
</dbReference>
<comment type="caution">
    <text evidence="8">The sequence shown here is derived from an EMBL/GenBank/DDBJ whole genome shotgun (WGS) entry which is preliminary data.</text>
</comment>
<keyword evidence="3" id="KW-0202">Cytokine</keyword>
<dbReference type="CDD" id="cd00273">
    <property type="entry name" value="Chemokine_CXC"/>
    <property type="match status" value="1"/>
</dbReference>
<keyword evidence="9" id="KW-1185">Reference proteome</keyword>
<dbReference type="InterPro" id="IPR033899">
    <property type="entry name" value="CXC_Chemokine_domain"/>
</dbReference>
<feature type="region of interest" description="Disordered" evidence="5">
    <location>
        <begin position="88"/>
        <end position="107"/>
    </location>
</feature>
<comment type="similarity">
    <text evidence="2">Belongs to the intercrine alpha (chemokine CxC) family.</text>
</comment>
<feature type="domain" description="Chemokine interleukin-8-like" evidence="7">
    <location>
        <begin position="24"/>
        <end position="85"/>
    </location>
</feature>
<dbReference type="AlphaFoldDB" id="A0A9Q1DTJ4"/>
<dbReference type="InterPro" id="IPR001089">
    <property type="entry name" value="Chemokine_CXC"/>
</dbReference>
<comment type="subcellular location">
    <subcellularLocation>
        <location evidence="1">Secreted</location>
    </subcellularLocation>
</comment>
<organism evidence="8 9">
    <name type="scientific">Conger conger</name>
    <name type="common">Conger eel</name>
    <name type="synonym">Muraena conger</name>
    <dbReference type="NCBI Taxonomy" id="82655"/>
    <lineage>
        <taxon>Eukaryota</taxon>
        <taxon>Metazoa</taxon>
        <taxon>Chordata</taxon>
        <taxon>Craniata</taxon>
        <taxon>Vertebrata</taxon>
        <taxon>Euteleostomi</taxon>
        <taxon>Actinopterygii</taxon>
        <taxon>Neopterygii</taxon>
        <taxon>Teleostei</taxon>
        <taxon>Anguilliformes</taxon>
        <taxon>Congridae</taxon>
        <taxon>Conger</taxon>
    </lineage>
</organism>
<evidence type="ECO:0000256" key="5">
    <source>
        <dbReference type="SAM" id="MobiDB-lite"/>
    </source>
</evidence>
<feature type="chain" id="PRO_5040352299" description="Chemokine interleukin-8-like domain-containing protein" evidence="6">
    <location>
        <begin position="19"/>
        <end position="107"/>
    </location>
</feature>
<dbReference type="OrthoDB" id="8872899at2759"/>
<evidence type="ECO:0000256" key="4">
    <source>
        <dbReference type="ARBA" id="ARBA00022525"/>
    </source>
</evidence>